<dbReference type="PANTHER" id="PTHR43719">
    <property type="entry name" value="TWO-COMPONENT HISTIDINE KINASE"/>
    <property type="match status" value="1"/>
</dbReference>
<evidence type="ECO:0000313" key="4">
    <source>
        <dbReference type="EMBL" id="SDC86257.1"/>
    </source>
</evidence>
<evidence type="ECO:0000256" key="1">
    <source>
        <dbReference type="ARBA" id="ARBA00022553"/>
    </source>
</evidence>
<evidence type="ECO:0000256" key="2">
    <source>
        <dbReference type="PROSITE-ProRule" id="PRU00169"/>
    </source>
</evidence>
<gene>
    <name evidence="4" type="ORF">SAMN05216323_10578</name>
</gene>
<dbReference type="Gene3D" id="3.40.50.2300">
    <property type="match status" value="1"/>
</dbReference>
<dbReference type="Proteomes" id="UP000199452">
    <property type="component" value="Unassembled WGS sequence"/>
</dbReference>
<evidence type="ECO:0000259" key="3">
    <source>
        <dbReference type="PROSITE" id="PS50110"/>
    </source>
</evidence>
<dbReference type="SUPFAM" id="SSF52172">
    <property type="entry name" value="CheY-like"/>
    <property type="match status" value="1"/>
</dbReference>
<proteinExistence type="predicted"/>
<dbReference type="PROSITE" id="PS50110">
    <property type="entry name" value="RESPONSE_REGULATORY"/>
    <property type="match status" value="1"/>
</dbReference>
<protein>
    <submittedName>
        <fullName evidence="4">CheY chemotaxis protein or a CheY-like REC (Receiver) domain</fullName>
    </submittedName>
</protein>
<reference evidence="4 5" key="1">
    <citation type="submission" date="2016-09" db="EMBL/GenBank/DDBJ databases">
        <authorList>
            <person name="Capua I."/>
            <person name="De Benedictis P."/>
            <person name="Joannis T."/>
            <person name="Lombin L.H."/>
            <person name="Cattoli G."/>
        </authorList>
    </citation>
    <scope>NUCLEOTIDE SEQUENCE [LARGE SCALE GENOMIC DNA]</scope>
    <source>
        <strain evidence="4 5">A7P-90m</strain>
    </source>
</reference>
<dbReference type="RefSeq" id="WP_092439798.1">
    <property type="nucleotide sequence ID" value="NZ_FMYP01000057.1"/>
</dbReference>
<dbReference type="Pfam" id="PF00072">
    <property type="entry name" value="Response_reg"/>
    <property type="match status" value="1"/>
</dbReference>
<dbReference type="CDD" id="cd17546">
    <property type="entry name" value="REC_hyHK_CKI1_RcsC-like"/>
    <property type="match status" value="1"/>
</dbReference>
<dbReference type="InterPro" id="IPR011006">
    <property type="entry name" value="CheY-like_superfamily"/>
</dbReference>
<organism evidence="4 5">
    <name type="scientific">Williamwhitmania taraxaci</name>
    <dbReference type="NCBI Taxonomy" id="1640674"/>
    <lineage>
        <taxon>Bacteria</taxon>
        <taxon>Pseudomonadati</taxon>
        <taxon>Bacteroidota</taxon>
        <taxon>Bacteroidia</taxon>
        <taxon>Bacteroidales</taxon>
        <taxon>Williamwhitmaniaceae</taxon>
        <taxon>Williamwhitmania</taxon>
    </lineage>
</organism>
<keyword evidence="5" id="KW-1185">Reference proteome</keyword>
<dbReference type="InterPro" id="IPR050956">
    <property type="entry name" value="2C_system_His_kinase"/>
</dbReference>
<dbReference type="OrthoDB" id="9796457at2"/>
<feature type="modified residue" description="4-aspartylphosphate" evidence="2">
    <location>
        <position position="53"/>
    </location>
</feature>
<dbReference type="GO" id="GO:0000160">
    <property type="term" value="P:phosphorelay signal transduction system"/>
    <property type="evidence" value="ECO:0007669"/>
    <property type="project" value="InterPro"/>
</dbReference>
<dbReference type="InterPro" id="IPR001789">
    <property type="entry name" value="Sig_transdc_resp-reg_receiver"/>
</dbReference>
<dbReference type="PANTHER" id="PTHR43719:SF28">
    <property type="entry name" value="PEROXIDE STRESS-ACTIVATED HISTIDINE KINASE MAK1-RELATED"/>
    <property type="match status" value="1"/>
</dbReference>
<name>A0A1G6Q3P3_9BACT</name>
<dbReference type="EMBL" id="FMYP01000057">
    <property type="protein sequence ID" value="SDC86257.1"/>
    <property type="molecule type" value="Genomic_DNA"/>
</dbReference>
<dbReference type="SMART" id="SM00448">
    <property type="entry name" value="REC"/>
    <property type="match status" value="1"/>
</dbReference>
<feature type="domain" description="Response regulatory" evidence="3">
    <location>
        <begin position="4"/>
        <end position="122"/>
    </location>
</feature>
<sequence>MTYHILVVDDIFVNRLLLTEILKKIPATYAQADNGKKAIELLSKEKFDAIFMDIEMPVMNGLETTRYIREKLPSPINKIPIIALTAHNPQNFFSDFEDAGFDELITKPYSIEKIARVVESICNLTKSI</sequence>
<accession>A0A1G6Q3P3</accession>
<evidence type="ECO:0000313" key="5">
    <source>
        <dbReference type="Proteomes" id="UP000199452"/>
    </source>
</evidence>
<dbReference type="STRING" id="1640674.SAMN05216323_10578"/>
<keyword evidence="1 2" id="KW-0597">Phosphoprotein</keyword>
<dbReference type="AlphaFoldDB" id="A0A1G6Q3P3"/>